<comment type="caution">
    <text evidence="3">The sequence shown here is derived from an EMBL/GenBank/DDBJ whole genome shotgun (WGS) entry which is preliminary data.</text>
</comment>
<feature type="compositionally biased region" description="Low complexity" evidence="1">
    <location>
        <begin position="287"/>
        <end position="299"/>
    </location>
</feature>
<accession>A0ABV0NRI4</accession>
<dbReference type="EMBL" id="JAHRIO010050111">
    <property type="protein sequence ID" value="MEQ2174021.1"/>
    <property type="molecule type" value="Genomic_DNA"/>
</dbReference>
<feature type="non-terminal residue" evidence="3">
    <location>
        <position position="1"/>
    </location>
</feature>
<keyword evidence="2" id="KW-0812">Transmembrane</keyword>
<evidence type="ECO:0000313" key="3">
    <source>
        <dbReference type="EMBL" id="MEQ2174021.1"/>
    </source>
</evidence>
<keyword evidence="2" id="KW-0472">Membrane</keyword>
<gene>
    <name evidence="3" type="ORF">GOODEAATRI_003498</name>
</gene>
<keyword evidence="4" id="KW-1185">Reference proteome</keyword>
<dbReference type="Proteomes" id="UP001476798">
    <property type="component" value="Unassembled WGS sequence"/>
</dbReference>
<organism evidence="3 4">
    <name type="scientific">Goodea atripinnis</name>
    <dbReference type="NCBI Taxonomy" id="208336"/>
    <lineage>
        <taxon>Eukaryota</taxon>
        <taxon>Metazoa</taxon>
        <taxon>Chordata</taxon>
        <taxon>Craniata</taxon>
        <taxon>Vertebrata</taxon>
        <taxon>Euteleostomi</taxon>
        <taxon>Actinopterygii</taxon>
        <taxon>Neopterygii</taxon>
        <taxon>Teleostei</taxon>
        <taxon>Neoteleostei</taxon>
        <taxon>Acanthomorphata</taxon>
        <taxon>Ovalentaria</taxon>
        <taxon>Atherinomorphae</taxon>
        <taxon>Cyprinodontiformes</taxon>
        <taxon>Goodeidae</taxon>
        <taxon>Goodea</taxon>
    </lineage>
</organism>
<reference evidence="3 4" key="1">
    <citation type="submission" date="2021-06" db="EMBL/GenBank/DDBJ databases">
        <authorList>
            <person name="Palmer J.M."/>
        </authorList>
    </citation>
    <scope>NUCLEOTIDE SEQUENCE [LARGE SCALE GENOMIC DNA]</scope>
    <source>
        <strain evidence="3 4">GA_2019</strain>
        <tissue evidence="3">Muscle</tissue>
    </source>
</reference>
<evidence type="ECO:0000256" key="2">
    <source>
        <dbReference type="SAM" id="Phobius"/>
    </source>
</evidence>
<evidence type="ECO:0000313" key="4">
    <source>
        <dbReference type="Proteomes" id="UP001476798"/>
    </source>
</evidence>
<keyword evidence="2" id="KW-1133">Transmembrane helix</keyword>
<name>A0ABV0NRI4_9TELE</name>
<feature type="transmembrane region" description="Helical" evidence="2">
    <location>
        <begin position="149"/>
        <end position="170"/>
    </location>
</feature>
<sequence>VFMLLSCIGQRSLSNSGVLEGLLNLLDSLLSPLQRPGAATQRRTEGILDIPMISWVVMLVSRLLDYVASIEDEASGAKKNLGGKERDRPVTGIQWSFINNTLQSQNSSRTAKGSSSLDRLYSRKLRKQLVHHKQVHMFDSKARITEEHYMTAFVVFILIVLVLLQQLNLLKAKQKALVEQIEKEKIQSNKGSSYKLLVEQAKLKQATSKVLARIANATRPTIHLCEVVCEQQLERLLLLLVGTDFNRGDISWGGAWAQYSLTCMLQDILAGELMSPGSLDAMEEVVAGGEEAGASSSSADPDDSLAQPSSIPLVETIDEALVPDIIAGTTGTSTVFQSTIPRSPISSTWYDYWGADYGTYGYNPYIGGVGIPVSKPSVAPEKPASQCVSVSVSQGLRRKARNLAAPSSWN</sequence>
<protein>
    <submittedName>
        <fullName evidence="3">Uncharacterized protein</fullName>
    </submittedName>
</protein>
<evidence type="ECO:0000256" key="1">
    <source>
        <dbReference type="SAM" id="MobiDB-lite"/>
    </source>
</evidence>
<feature type="region of interest" description="Disordered" evidence="1">
    <location>
        <begin position="287"/>
        <end position="308"/>
    </location>
</feature>
<proteinExistence type="predicted"/>